<dbReference type="RefSeq" id="WP_136401948.1">
    <property type="nucleotide sequence ID" value="NZ_SSNZ01000001.1"/>
</dbReference>
<dbReference type="AlphaFoldDB" id="A0A4S4A641"/>
<comment type="caution">
    <text evidence="3">The sequence shown here is derived from an EMBL/GenBank/DDBJ whole genome shotgun (WGS) entry which is preliminary data.</text>
</comment>
<dbReference type="EMBL" id="SSNZ01000001">
    <property type="protein sequence ID" value="THF53425.1"/>
    <property type="molecule type" value="Genomic_DNA"/>
</dbReference>
<name>A0A4S4A641_9FLAO</name>
<evidence type="ECO:0000256" key="2">
    <source>
        <dbReference type="SAM" id="Phobius"/>
    </source>
</evidence>
<evidence type="ECO:0000313" key="3">
    <source>
        <dbReference type="EMBL" id="THF53425.1"/>
    </source>
</evidence>
<protein>
    <recommendedName>
        <fullName evidence="5">Chromosome partitioning protein ParA</fullName>
    </recommendedName>
</protein>
<evidence type="ECO:0000256" key="1">
    <source>
        <dbReference type="SAM" id="Coils"/>
    </source>
</evidence>
<keyword evidence="2" id="KW-1133">Transmembrane helix</keyword>
<reference evidence="3 4" key="1">
    <citation type="submission" date="2019-04" db="EMBL/GenBank/DDBJ databases">
        <title>Flavobacterium sp. nov. isolated from construction timber.</title>
        <authorList>
            <person name="Lin S.-Y."/>
            <person name="Chang C.-T."/>
            <person name="Young C.-C."/>
        </authorList>
    </citation>
    <scope>NUCLEOTIDE SEQUENCE [LARGE SCALE GENOMIC DNA]</scope>
    <source>
        <strain evidence="3 4">CC-CTC003</strain>
    </source>
</reference>
<keyword evidence="2" id="KW-0472">Membrane</keyword>
<gene>
    <name evidence="3" type="ORF">E6C50_04265</name>
</gene>
<accession>A0A4S4A641</accession>
<organism evidence="3 4">
    <name type="scientific">Flavobacterium supellecticarium</name>
    <dbReference type="NCBI Taxonomy" id="2565924"/>
    <lineage>
        <taxon>Bacteria</taxon>
        <taxon>Pseudomonadati</taxon>
        <taxon>Bacteroidota</taxon>
        <taxon>Flavobacteriia</taxon>
        <taxon>Flavobacteriales</taxon>
        <taxon>Flavobacteriaceae</taxon>
        <taxon>Flavobacterium</taxon>
    </lineage>
</organism>
<feature type="transmembrane region" description="Helical" evidence="2">
    <location>
        <begin position="12"/>
        <end position="29"/>
    </location>
</feature>
<proteinExistence type="predicted"/>
<feature type="coiled-coil region" evidence="1">
    <location>
        <begin position="39"/>
        <end position="132"/>
    </location>
</feature>
<sequence length="291" mass="32632">MENQKSNSSLKAIIVVLSLLLIGSLAYMYKMSTDNQTSENKIMSEKDKLNEELQAAIAKYDAAIADNTSLSSELTAEREKLIQLQKELEKSKGDAASLAKFKNDYLRLKREMDNLMRENEGLKKQNAALTTQRDSTQTVLNDARRVNDTLVSQNDQLAKTVEKASKLTVLNLQTTAVKQRSSGKQIDTDKARKADVLKVSFTIAENQVAKSGDKTYYIQIIDSKNNVLGEKRTETFGDKVLTYSFVKTVKYENKTVQVTQDLPVENIEGGTFFVNIFDKAELVSKTSFTLK</sequence>
<dbReference type="OrthoDB" id="1115172at2"/>
<evidence type="ECO:0000313" key="4">
    <source>
        <dbReference type="Proteomes" id="UP000307507"/>
    </source>
</evidence>
<keyword evidence="1" id="KW-0175">Coiled coil</keyword>
<keyword evidence="4" id="KW-1185">Reference proteome</keyword>
<keyword evidence="2" id="KW-0812">Transmembrane</keyword>
<evidence type="ECO:0008006" key="5">
    <source>
        <dbReference type="Google" id="ProtNLM"/>
    </source>
</evidence>
<dbReference type="Proteomes" id="UP000307507">
    <property type="component" value="Unassembled WGS sequence"/>
</dbReference>